<sequence>MLPPVSTLQGSALASHAPQSEAVLVGTTASRDVPLPTERFQAADAAIYQKLATLVLGARPGAADELVDMLDMVGKTLGLPRDAGEQNIDYALRLAEALKSATPLQRAAVEKLLGQLAEGADIKLLLEALKSLSGPAAARLVALMEASGSGFREFALRTVLASYGQGNDQAVQHPSGAAGQVLQPNSQPGAQGNATRPQYASAGQSSLLPPSARDLTEPMPAAARFGAGGAKDAAPLRSGPQASTNEHSKSLQHISGDGRVIGTNSAASHLRFVRTFHADGPSLPKLVKLTLSLGSEGLKPMNGTRVTATPQDTQPNRIQIPTPPDARVSGGQRPEPPTGVNIRQLAPAMPEGGSVILKAFGHGPGTAVQQAAESLKAVIAEAQLAVVRSTRFRQLPPQGLITTGQEVIVPQALPELAAQREAVAGRLPNAASSRHNSEAQMEAARAPEPGTVASVTSRDLPASQDRAIANEMRSVLREGIPFVPVNYQPVREAAKIGDPEETSRERSFDHEEHEEQAHERQDADEAQEERERQVGGEDGATAEEVAQPELDDTLFDFGYGPYRLNQF</sequence>
<accession>A0AAE3U2E7</accession>
<comment type="caution">
    <text evidence="2">The sequence shown here is derived from an EMBL/GenBank/DDBJ whole genome shotgun (WGS) entry which is preliminary data.</text>
</comment>
<evidence type="ECO:0000313" key="2">
    <source>
        <dbReference type="EMBL" id="MDI7924039.1"/>
    </source>
</evidence>
<feature type="compositionally biased region" description="Basic and acidic residues" evidence="1">
    <location>
        <begin position="492"/>
        <end position="535"/>
    </location>
</feature>
<evidence type="ECO:0000256" key="1">
    <source>
        <dbReference type="SAM" id="MobiDB-lite"/>
    </source>
</evidence>
<evidence type="ECO:0000313" key="3">
    <source>
        <dbReference type="Proteomes" id="UP001161580"/>
    </source>
</evidence>
<feature type="compositionally biased region" description="Polar residues" evidence="1">
    <location>
        <begin position="182"/>
        <end position="208"/>
    </location>
</feature>
<feature type="compositionally biased region" description="Polar residues" evidence="1">
    <location>
        <begin position="304"/>
        <end position="319"/>
    </location>
</feature>
<feature type="region of interest" description="Disordered" evidence="1">
    <location>
        <begin position="300"/>
        <end position="335"/>
    </location>
</feature>
<keyword evidence="3" id="KW-1185">Reference proteome</keyword>
<dbReference type="Proteomes" id="UP001161580">
    <property type="component" value="Unassembled WGS sequence"/>
</dbReference>
<name>A0AAE3U2E7_9HYPH</name>
<feature type="region of interest" description="Disordered" evidence="1">
    <location>
        <begin position="428"/>
        <end position="464"/>
    </location>
</feature>
<proteinExistence type="predicted"/>
<gene>
    <name evidence="2" type="ORF">MRS75_18395</name>
</gene>
<dbReference type="RefSeq" id="WP_311794562.1">
    <property type="nucleotide sequence ID" value="NZ_JALDYZ010000011.1"/>
</dbReference>
<feature type="region of interest" description="Disordered" evidence="1">
    <location>
        <begin position="170"/>
        <end position="251"/>
    </location>
</feature>
<protein>
    <submittedName>
        <fullName evidence="2">Uncharacterized protein</fullName>
    </submittedName>
</protein>
<reference evidence="2" key="1">
    <citation type="submission" date="2022-03" db="EMBL/GenBank/DDBJ databases">
        <title>Fererhizobium litorale gen. nov., sp. nov., isolated from sandy sediments of the Sea of Japan seashore.</title>
        <authorList>
            <person name="Romanenko L."/>
            <person name="Kurilenko V."/>
            <person name="Otstavnykh N."/>
            <person name="Svetashev V."/>
            <person name="Tekutyeva L."/>
            <person name="Isaeva M."/>
            <person name="Mikhailov V."/>
        </authorList>
    </citation>
    <scope>NUCLEOTIDE SEQUENCE</scope>
    <source>
        <strain evidence="2">KMM 9576</strain>
    </source>
</reference>
<dbReference type="AlphaFoldDB" id="A0AAE3U2E7"/>
<organism evidence="2 3">
    <name type="scientific">Ferirhizobium litorale</name>
    <dbReference type="NCBI Taxonomy" id="2927786"/>
    <lineage>
        <taxon>Bacteria</taxon>
        <taxon>Pseudomonadati</taxon>
        <taxon>Pseudomonadota</taxon>
        <taxon>Alphaproteobacteria</taxon>
        <taxon>Hyphomicrobiales</taxon>
        <taxon>Rhizobiaceae</taxon>
        <taxon>Ferirhizobium</taxon>
    </lineage>
</organism>
<dbReference type="EMBL" id="JALDYZ010000011">
    <property type="protein sequence ID" value="MDI7924039.1"/>
    <property type="molecule type" value="Genomic_DNA"/>
</dbReference>
<feature type="region of interest" description="Disordered" evidence="1">
    <location>
        <begin position="491"/>
        <end position="559"/>
    </location>
</feature>